<feature type="domain" description="Luciferase-like" evidence="6">
    <location>
        <begin position="36"/>
        <end position="312"/>
    </location>
</feature>
<evidence type="ECO:0000313" key="8">
    <source>
        <dbReference type="Proteomes" id="UP001223072"/>
    </source>
</evidence>
<keyword evidence="1" id="KW-0285">Flavoprotein</keyword>
<name>A0ABU0RH75_9ACTN</name>
<evidence type="ECO:0000256" key="3">
    <source>
        <dbReference type="ARBA" id="ARBA00023002"/>
    </source>
</evidence>
<accession>A0ABU0RH75</accession>
<dbReference type="InterPro" id="IPR011251">
    <property type="entry name" value="Luciferase-like_dom"/>
</dbReference>
<evidence type="ECO:0000256" key="4">
    <source>
        <dbReference type="ARBA" id="ARBA00023033"/>
    </source>
</evidence>
<dbReference type="RefSeq" id="WP_307625429.1">
    <property type="nucleotide sequence ID" value="NZ_JAUSZS010000002.1"/>
</dbReference>
<keyword evidence="4" id="KW-0503">Monooxygenase</keyword>
<dbReference type="InterPro" id="IPR051260">
    <property type="entry name" value="Diverse_substr_monoxygenases"/>
</dbReference>
<proteinExistence type="inferred from homology"/>
<reference evidence="7 8" key="1">
    <citation type="submission" date="2023-07" db="EMBL/GenBank/DDBJ databases">
        <title>Comparative genomics of wheat-associated soil bacteria to identify genetic determinants of phenazine resistance.</title>
        <authorList>
            <person name="Mouncey N."/>
        </authorList>
    </citation>
    <scope>NUCLEOTIDE SEQUENCE [LARGE SCALE GENOMIC DNA]</scope>
    <source>
        <strain evidence="7 8">W2I16</strain>
    </source>
</reference>
<evidence type="ECO:0000256" key="2">
    <source>
        <dbReference type="ARBA" id="ARBA00022643"/>
    </source>
</evidence>
<organism evidence="7 8">
    <name type="scientific">Streptomyces turgidiscabies</name>
    <dbReference type="NCBI Taxonomy" id="85558"/>
    <lineage>
        <taxon>Bacteria</taxon>
        <taxon>Bacillati</taxon>
        <taxon>Actinomycetota</taxon>
        <taxon>Actinomycetes</taxon>
        <taxon>Kitasatosporales</taxon>
        <taxon>Streptomycetaceae</taxon>
        <taxon>Streptomyces</taxon>
    </lineage>
</organism>
<gene>
    <name evidence="7" type="ORF">QFZ49_001254</name>
</gene>
<evidence type="ECO:0000256" key="5">
    <source>
        <dbReference type="ARBA" id="ARBA00033748"/>
    </source>
</evidence>
<comment type="similarity">
    <text evidence="5">Belongs to the NtaA/SnaA/DszA monooxygenase family.</text>
</comment>
<keyword evidence="3" id="KW-0560">Oxidoreductase</keyword>
<keyword evidence="2" id="KW-0288">FMN</keyword>
<dbReference type="InterPro" id="IPR036661">
    <property type="entry name" value="Luciferase-like_sf"/>
</dbReference>
<dbReference type="EMBL" id="JAUSZS010000002">
    <property type="protein sequence ID" value="MDQ0931347.1"/>
    <property type="molecule type" value="Genomic_DNA"/>
</dbReference>
<dbReference type="Proteomes" id="UP001223072">
    <property type="component" value="Unassembled WGS sequence"/>
</dbReference>
<dbReference type="Pfam" id="PF00296">
    <property type="entry name" value="Bac_luciferase"/>
    <property type="match status" value="1"/>
</dbReference>
<keyword evidence="8" id="KW-1185">Reference proteome</keyword>
<protein>
    <submittedName>
        <fullName evidence="7">Alkanesulfonate monooxygenase SsuD/methylene tetrahydromethanopterin reductase-like flavin-dependent oxidoreductase (Luciferase family)</fullName>
    </submittedName>
</protein>
<evidence type="ECO:0000313" key="7">
    <source>
        <dbReference type="EMBL" id="MDQ0931347.1"/>
    </source>
</evidence>
<dbReference type="PIRSF" id="PIRSF000337">
    <property type="entry name" value="NTA_MOA"/>
    <property type="match status" value="1"/>
</dbReference>
<evidence type="ECO:0000259" key="6">
    <source>
        <dbReference type="Pfam" id="PF00296"/>
    </source>
</evidence>
<dbReference type="PANTHER" id="PTHR30011">
    <property type="entry name" value="ALKANESULFONATE MONOOXYGENASE-RELATED"/>
    <property type="match status" value="1"/>
</dbReference>
<dbReference type="SUPFAM" id="SSF51679">
    <property type="entry name" value="Bacterial luciferase-like"/>
    <property type="match status" value="1"/>
</dbReference>
<evidence type="ECO:0000256" key="1">
    <source>
        <dbReference type="ARBA" id="ARBA00022630"/>
    </source>
</evidence>
<dbReference type="Gene3D" id="3.20.20.30">
    <property type="entry name" value="Luciferase-like domain"/>
    <property type="match status" value="1"/>
</dbReference>
<comment type="caution">
    <text evidence="7">The sequence shown here is derived from an EMBL/GenBank/DDBJ whole genome shotgun (WGS) entry which is preliminary data.</text>
</comment>
<sequence length="402" mass="43939">MSATPASHLHLAVALDGTGWHPASWREPVARPRDLFTAGYWADLVAEAERGLLDFVTFEDGLGLQSSQFGELDGRTDQVRGRLDAVLTASRIAPLTRHIGLVPTVIATHTEPFHISKAIATLDYVSSGRAGLRVQISARPHEADHFGRRTFPPLSLAELQTPAGQERLTDHFDEAADHVEVVRRLWDSWEDDAEIRDAATGRFVDRDKLHYIDFQGSHFSVKGPSITPRPPQGQPLVTALAHQTTPYRLVARQADVGYVTPHDAGQARAIVAEIHAEQEAAGRAGELLHVFGDLVIFLDDDQAAAEDRRARLDALAGEPYTSDARVFAGTPTQLADLLQELTAEGLSGFRLRPAVAGHDLPAITRALVPELQRRGLFRTTYEADTLRGLLGLARPANRYAAV</sequence>
<dbReference type="PANTHER" id="PTHR30011:SF16">
    <property type="entry name" value="C2H2 FINGER DOMAIN TRANSCRIPTION FACTOR (EUROFUNG)-RELATED"/>
    <property type="match status" value="1"/>
</dbReference>
<dbReference type="InterPro" id="IPR016215">
    <property type="entry name" value="NTA_MOA"/>
</dbReference>